<reference evidence="10 11" key="1">
    <citation type="submission" date="2025-04" db="UniProtKB">
        <authorList>
            <consortium name="RefSeq"/>
        </authorList>
    </citation>
    <scope>IDENTIFICATION</scope>
    <source>
        <strain evidence="10 11">Airmid</strain>
    </source>
</reference>
<keyword evidence="6" id="KW-0539">Nucleus</keyword>
<evidence type="ECO:0000256" key="1">
    <source>
        <dbReference type="ARBA" id="ARBA00003439"/>
    </source>
</evidence>
<keyword evidence="9" id="KW-1185">Reference proteome</keyword>
<evidence type="ECO:0000256" key="6">
    <source>
        <dbReference type="ARBA" id="ARBA00023242"/>
    </source>
</evidence>
<accession>A0A6P6YL55</accession>
<dbReference type="PROSITE" id="PS50833">
    <property type="entry name" value="BRIX"/>
    <property type="match status" value="1"/>
</dbReference>
<evidence type="ECO:0000313" key="9">
    <source>
        <dbReference type="Proteomes" id="UP000515146"/>
    </source>
</evidence>
<feature type="compositionally biased region" description="Basic residues" evidence="7">
    <location>
        <begin position="20"/>
        <end position="40"/>
    </location>
</feature>
<dbReference type="InterPro" id="IPR007109">
    <property type="entry name" value="Brix"/>
</dbReference>
<dbReference type="AlphaFoldDB" id="A0A6P6YL55"/>
<keyword evidence="5" id="KW-0690">Ribosome biogenesis</keyword>
<dbReference type="PANTHER" id="PTHR13634">
    <property type="entry name" value="RIBOSOME BIOGENESIS PROTEIN BRIX"/>
    <property type="match status" value="1"/>
</dbReference>
<feature type="domain" description="Brix" evidence="8">
    <location>
        <begin position="85"/>
        <end position="274"/>
    </location>
</feature>
<dbReference type="SMART" id="SM00879">
    <property type="entry name" value="Brix"/>
    <property type="match status" value="1"/>
</dbReference>
<sequence>MAKLERKIFPSPDNNQNNKTKSKNNGRIIKNKVAKKKQQKFRTEKNDSINNNNNNDNSNDAIVLEPVRQSDDIPLSLNTKWINKQRVLVLASRGITYRDRHLMNNLKALMPHSKSEPKMETKDPNLVLNEICEIRNCNKCIFFENRKRKDLYMWFANIPNGPTAKFLVENVHTMEELRMTGNCLKSSRPFLSFDPKFESEPYLTLLRELFTQIFGTPKSHPKSQPFFDHVFTFTLLDHRIWFRNYQILDEKGSLAEIGPRFCLNLIKIFDGSFMGRVLYSNPHYISPNKHRILIKQAAADKYRQRLESKQQRQLIKPANHETYADLDQYDDVFETIRPEDAIGPEKAIFQRKK</sequence>
<comment type="similarity">
    <text evidence="3">Belongs to the BRX1 family.</text>
</comment>
<dbReference type="GO" id="GO:0019843">
    <property type="term" value="F:rRNA binding"/>
    <property type="evidence" value="ECO:0007669"/>
    <property type="project" value="InterPro"/>
</dbReference>
<feature type="region of interest" description="Disordered" evidence="7">
    <location>
        <begin position="1"/>
        <end position="60"/>
    </location>
</feature>
<name>A0A6P6YL55_DERPT</name>
<evidence type="ECO:0000256" key="5">
    <source>
        <dbReference type="ARBA" id="ARBA00022517"/>
    </source>
</evidence>
<dbReference type="InterPro" id="IPR026532">
    <property type="entry name" value="BRX1"/>
</dbReference>
<dbReference type="GO" id="GO:0005730">
    <property type="term" value="C:nucleolus"/>
    <property type="evidence" value="ECO:0007669"/>
    <property type="project" value="UniProtKB-SubCell"/>
</dbReference>
<feature type="compositionally biased region" description="Low complexity" evidence="7">
    <location>
        <begin position="48"/>
        <end position="60"/>
    </location>
</feature>
<evidence type="ECO:0000256" key="4">
    <source>
        <dbReference type="ARBA" id="ARBA00020522"/>
    </source>
</evidence>
<dbReference type="OMA" id="MRDLYLW"/>
<dbReference type="KEGG" id="dpte:113799101"/>
<evidence type="ECO:0000259" key="8">
    <source>
        <dbReference type="PROSITE" id="PS50833"/>
    </source>
</evidence>
<organism evidence="9 10">
    <name type="scientific">Dermatophagoides pteronyssinus</name>
    <name type="common">European house dust mite</name>
    <dbReference type="NCBI Taxonomy" id="6956"/>
    <lineage>
        <taxon>Eukaryota</taxon>
        <taxon>Metazoa</taxon>
        <taxon>Ecdysozoa</taxon>
        <taxon>Arthropoda</taxon>
        <taxon>Chelicerata</taxon>
        <taxon>Arachnida</taxon>
        <taxon>Acari</taxon>
        <taxon>Acariformes</taxon>
        <taxon>Sarcoptiformes</taxon>
        <taxon>Astigmata</taxon>
        <taxon>Psoroptidia</taxon>
        <taxon>Analgoidea</taxon>
        <taxon>Pyroglyphidae</taxon>
        <taxon>Dermatophagoidinae</taxon>
        <taxon>Dermatophagoides</taxon>
    </lineage>
</organism>
<dbReference type="RefSeq" id="XP_027205487.1">
    <property type="nucleotide sequence ID" value="XM_027349686.1"/>
</dbReference>
<evidence type="ECO:0000256" key="2">
    <source>
        <dbReference type="ARBA" id="ARBA00004604"/>
    </source>
</evidence>
<dbReference type="PANTHER" id="PTHR13634:SF0">
    <property type="entry name" value="RIBOSOME BIOGENESIS PROTEIN BRX1 HOMOLOG"/>
    <property type="match status" value="1"/>
</dbReference>
<evidence type="ECO:0000313" key="11">
    <source>
        <dbReference type="RefSeq" id="XP_027205487.1"/>
    </source>
</evidence>
<protein>
    <recommendedName>
        <fullName evidence="4">Ribosome biogenesis protein BRX1 homolog</fullName>
    </recommendedName>
</protein>
<gene>
    <name evidence="10 11" type="primary">LOC113799101</name>
</gene>
<dbReference type="GO" id="GO:0000027">
    <property type="term" value="P:ribosomal large subunit assembly"/>
    <property type="evidence" value="ECO:0007669"/>
    <property type="project" value="TreeGrafter"/>
</dbReference>
<proteinExistence type="inferred from homology"/>
<comment type="subcellular location">
    <subcellularLocation>
        <location evidence="2">Nucleus</location>
        <location evidence="2">Nucleolus</location>
    </subcellularLocation>
</comment>
<evidence type="ECO:0000313" key="10">
    <source>
        <dbReference type="RefSeq" id="XP_027205486.1"/>
    </source>
</evidence>
<dbReference type="GO" id="GO:0006364">
    <property type="term" value="P:rRNA processing"/>
    <property type="evidence" value="ECO:0007669"/>
    <property type="project" value="InterPro"/>
</dbReference>
<dbReference type="SUPFAM" id="SSF52954">
    <property type="entry name" value="Class II aaRS ABD-related"/>
    <property type="match status" value="1"/>
</dbReference>
<comment type="function">
    <text evidence="1">Required for biogenesis of the 60S ribosomal subunit.</text>
</comment>
<dbReference type="OrthoDB" id="1638493at2759"/>
<dbReference type="Pfam" id="PF04427">
    <property type="entry name" value="Brix"/>
    <property type="match status" value="1"/>
</dbReference>
<dbReference type="RefSeq" id="XP_027205486.1">
    <property type="nucleotide sequence ID" value="XM_027349685.1"/>
</dbReference>
<evidence type="ECO:0000256" key="7">
    <source>
        <dbReference type="SAM" id="MobiDB-lite"/>
    </source>
</evidence>
<evidence type="ECO:0000256" key="3">
    <source>
        <dbReference type="ARBA" id="ARBA00006369"/>
    </source>
</evidence>
<dbReference type="Proteomes" id="UP000515146">
    <property type="component" value="Unplaced"/>
</dbReference>